<feature type="region of interest" description="Disordered" evidence="1">
    <location>
        <begin position="859"/>
        <end position="929"/>
    </location>
</feature>
<name>A0A813FQ92_POLGL</name>
<evidence type="ECO:0000313" key="5">
    <source>
        <dbReference type="EMBL" id="CAE8616509.1"/>
    </source>
</evidence>
<dbReference type="Gene3D" id="3.90.550.20">
    <property type="match status" value="1"/>
</dbReference>
<sequence>MGSRRRKGVLAAALVASSLVAAKEASSGCSATIFADGDLFSSYASHALQLHIAPGHHSVEDLFLENNLSVNQAAGWMQWGVGSSIVRAPTENCVLSFFEKTDLSGWRVDIGPGRYTICMLAAHGMPIKRLPRAVRLEATEARPMPGTTVGMPRSSRPRAGPVILASGLATSRYFELSVKLQLQGEGPHGNLCRGSHLFPLLELVTTGWTSHGIYFNMSNEEAMAHIGLAYKIPPWNLDIVRENIFRPILTVWLVPLQESPEASLQDDLVVGCRLAFQMETKNLPDSKAIQCYGEGRVLLGQHSDKKIYFSFSPDNWIRISVGKESYVNCGPFHDQFPAQQQVDLYLGSHFYNLRAPEAVRITSVHYGLVGPRGTIGVHDADNNNNDDSEPSPGPGTIPRIIHQVWLGTGEPSTLIDSWRAHALFAQGAGGWEHRLWNSEEAVAAAVFGGSDDLLKQLRPFYEAEESNAGKSDFLRFALLYVFGGVYVDADSLWLGPTSSLESIISDAKFVAAWEDKRNLLVATGIMASVPRGDVVRRVLEYQVQLFQHCRGDLERRPWDPLALGTLTQVLTSAQFARDTAARILPHEVFYQMAHHSHPWSIRGPHLPEILHDSKARGAVSLDLGMSTHKFPPGSFAAGTVPRPAGSRGVQLIEAWKGAVASFSELLARETLGGLGNAVSELGFAGNAPGSRVPSYPISRRLAPKVARQLMVVAHADDEILFGGSLLSEGPPWLVVVATAPVAPADQKQREAELVAALGHFPQVAHLIILGFEECSQCAPLHPSLYDDLLSILAERSWERVVTHGAFGEYGHPQHRELFLALLALTQREANSRQKALAAYASQREILELPPGLLKRGHSQLCSAAEADAPSQAEVQAEAEAEADAPSQAEVQAEAEAEADAQSQAEVQAEAEAQAQAEAEAEAQAGAGAQSQVEAEVQAQAEAGAGAEIEAEVEAQAEAGAWAEAEVDFNASQARAMCVHGAGDIVYYARTCAQVIPDLEASSRGAPRFLALEAAAYALRLLARELAGTADVGLFAFPSLQRFLLGEASAAVRQGRAGEKSGQTKSLGCAVGSALSWAWLASSEHHDVRVLPLATMTGRVLEDITGALLKELWASRVRGLEEQGGHLRPLSEQGALSVSLEQLRTCDVLLGPEVALLDLLLRLPFLKVDSGVALAEFKAEVQSSDLQVSEAVAVRRSLTAELAGRGWKVVRGRRHNGCVATLHMVYGARVKRRKGLELVKRCPGAVVTTYCFDISVLEIFWPLCFGFSLFLASANTSRNGPKLADLAVRQGARIIQGTPATWRSLVHGGLRGHGGLAAICGGEAFPPSLARPLQRCAGGGVWNAYGPTEATIWATTHFLGPEDGDVDSNRAVPIGLPLPNTELLVIEAAGREDWRQGSEDVGELLVGGAGVALGYHRRPELTAASFIARPAGAARSTVCGPTAVYRTGDLVRVLPRAGLEFLGRMDQQVKFRGFRIELGEIEAVLEQHPSVQSAAALLNSGSGGPSSRDGPALLAVVQLRNAGSCDASRSKEALEFPATHSGLRAYLASRLPAYMVPKQVLLMGTMPLTGSGKVDRKALLQLAVDGDRAHGGPKGSSEMQRSPAAVVVQDRGSLLEFVSALLVSSETAAVDPKASLASLGVDS</sequence>
<dbReference type="InterPro" id="IPR007577">
    <property type="entry name" value="GlycoTrfase_DXD_sugar-bd_CS"/>
</dbReference>
<evidence type="ECO:0000256" key="1">
    <source>
        <dbReference type="SAM" id="MobiDB-lite"/>
    </source>
</evidence>
<feature type="domain" description="AMP-dependent synthetase/ligase" evidence="3">
    <location>
        <begin position="1245"/>
        <end position="1415"/>
    </location>
</feature>
<organism evidence="5 6">
    <name type="scientific">Polarella glacialis</name>
    <name type="common">Dinoflagellate</name>
    <dbReference type="NCBI Taxonomy" id="89957"/>
    <lineage>
        <taxon>Eukaryota</taxon>
        <taxon>Sar</taxon>
        <taxon>Alveolata</taxon>
        <taxon>Dinophyceae</taxon>
        <taxon>Suessiales</taxon>
        <taxon>Suessiaceae</taxon>
        <taxon>Polarella</taxon>
    </lineage>
</organism>
<dbReference type="InterPro" id="IPR000873">
    <property type="entry name" value="AMP-dep_synth/lig_dom"/>
</dbReference>
<dbReference type="Gene3D" id="2.30.38.10">
    <property type="entry name" value="Luciferase, Domain 3"/>
    <property type="match status" value="1"/>
</dbReference>
<gene>
    <name evidence="5" type="ORF">PGLA1383_LOCUS34193</name>
</gene>
<dbReference type="GO" id="GO:0005737">
    <property type="term" value="C:cytoplasm"/>
    <property type="evidence" value="ECO:0007669"/>
    <property type="project" value="TreeGrafter"/>
</dbReference>
<dbReference type="PANTHER" id="PTHR45527">
    <property type="entry name" value="NONRIBOSOMAL PEPTIDE SYNTHETASE"/>
    <property type="match status" value="1"/>
</dbReference>
<dbReference type="Pfam" id="PF13193">
    <property type="entry name" value="AMP-binding_C"/>
    <property type="match status" value="1"/>
</dbReference>
<dbReference type="Gene3D" id="3.40.50.980">
    <property type="match status" value="1"/>
</dbReference>
<reference evidence="5" key="1">
    <citation type="submission" date="2021-02" db="EMBL/GenBank/DDBJ databases">
        <authorList>
            <person name="Dougan E. K."/>
            <person name="Rhodes N."/>
            <person name="Thang M."/>
            <person name="Chan C."/>
        </authorList>
    </citation>
    <scope>NUCLEOTIDE SEQUENCE</scope>
</reference>
<proteinExistence type="predicted"/>
<feature type="signal peptide" evidence="2">
    <location>
        <begin position="1"/>
        <end position="22"/>
    </location>
</feature>
<feature type="chain" id="PRO_5032546097" evidence="2">
    <location>
        <begin position="23"/>
        <end position="1642"/>
    </location>
</feature>
<dbReference type="SUPFAM" id="SSF56801">
    <property type="entry name" value="Acetyl-CoA synthetase-like"/>
    <property type="match status" value="1"/>
</dbReference>
<keyword evidence="2" id="KW-0732">Signal</keyword>
<evidence type="ECO:0000259" key="3">
    <source>
        <dbReference type="Pfam" id="PF00501"/>
    </source>
</evidence>
<dbReference type="EMBL" id="CAJNNV010025890">
    <property type="protein sequence ID" value="CAE8616509.1"/>
    <property type="molecule type" value="Genomic_DNA"/>
</dbReference>
<dbReference type="SUPFAM" id="SSF102588">
    <property type="entry name" value="LmbE-like"/>
    <property type="match status" value="1"/>
</dbReference>
<accession>A0A813FQ92</accession>
<dbReference type="Gene3D" id="3.30.300.30">
    <property type="match status" value="1"/>
</dbReference>
<feature type="compositionally biased region" description="Low complexity" evidence="1">
    <location>
        <begin position="899"/>
        <end position="929"/>
    </location>
</feature>
<dbReference type="InterPro" id="IPR029044">
    <property type="entry name" value="Nucleotide-diphossugar_trans"/>
</dbReference>
<dbReference type="Pfam" id="PF00501">
    <property type="entry name" value="AMP-binding"/>
    <property type="match status" value="1"/>
</dbReference>
<evidence type="ECO:0000259" key="4">
    <source>
        <dbReference type="Pfam" id="PF13193"/>
    </source>
</evidence>
<protein>
    <submittedName>
        <fullName evidence="5">Uncharacterized protein</fullName>
    </submittedName>
</protein>
<dbReference type="InterPro" id="IPR025110">
    <property type="entry name" value="AMP-bd_C"/>
</dbReference>
<dbReference type="OrthoDB" id="435332at2759"/>
<dbReference type="GO" id="GO:0044550">
    <property type="term" value="P:secondary metabolite biosynthetic process"/>
    <property type="evidence" value="ECO:0007669"/>
    <property type="project" value="TreeGrafter"/>
</dbReference>
<feature type="domain" description="AMP-binding enzyme C-terminal" evidence="4">
    <location>
        <begin position="1479"/>
        <end position="1572"/>
    </location>
</feature>
<dbReference type="SUPFAM" id="SSF53448">
    <property type="entry name" value="Nucleotide-diphospho-sugar transferases"/>
    <property type="match status" value="1"/>
</dbReference>
<comment type="caution">
    <text evidence="5">The sequence shown here is derived from an EMBL/GenBank/DDBJ whole genome shotgun (WGS) entry which is preliminary data.</text>
</comment>
<dbReference type="InterPro" id="IPR024078">
    <property type="entry name" value="LmbE-like_dom_sf"/>
</dbReference>
<dbReference type="Gene3D" id="3.40.50.10320">
    <property type="entry name" value="LmbE-like"/>
    <property type="match status" value="1"/>
</dbReference>
<feature type="non-terminal residue" evidence="5">
    <location>
        <position position="1642"/>
    </location>
</feature>
<dbReference type="Proteomes" id="UP000654075">
    <property type="component" value="Unassembled WGS sequence"/>
</dbReference>
<evidence type="ECO:0000256" key="2">
    <source>
        <dbReference type="SAM" id="SignalP"/>
    </source>
</evidence>
<keyword evidence="6" id="KW-1185">Reference proteome</keyword>
<dbReference type="GO" id="GO:0043041">
    <property type="term" value="P:amino acid activation for nonribosomal peptide biosynthetic process"/>
    <property type="evidence" value="ECO:0007669"/>
    <property type="project" value="TreeGrafter"/>
</dbReference>
<evidence type="ECO:0000313" key="6">
    <source>
        <dbReference type="Proteomes" id="UP000654075"/>
    </source>
</evidence>
<dbReference type="InterPro" id="IPR045851">
    <property type="entry name" value="AMP-bd_C_sf"/>
</dbReference>
<dbReference type="GO" id="GO:0031177">
    <property type="term" value="F:phosphopantetheine binding"/>
    <property type="evidence" value="ECO:0007669"/>
    <property type="project" value="TreeGrafter"/>
</dbReference>
<dbReference type="PANTHER" id="PTHR45527:SF1">
    <property type="entry name" value="FATTY ACID SYNTHASE"/>
    <property type="match status" value="1"/>
</dbReference>
<dbReference type="Pfam" id="PF04488">
    <property type="entry name" value="Gly_transf_sug"/>
    <property type="match status" value="1"/>
</dbReference>